<accession>A0A1R3GZH6</accession>
<feature type="compositionally biased region" description="Basic residues" evidence="1">
    <location>
        <begin position="51"/>
        <end position="63"/>
    </location>
</feature>
<keyword evidence="3" id="KW-1185">Reference proteome</keyword>
<feature type="region of interest" description="Disordered" evidence="1">
    <location>
        <begin position="38"/>
        <end position="100"/>
    </location>
</feature>
<dbReference type="AlphaFoldDB" id="A0A1R3GZH6"/>
<dbReference type="Proteomes" id="UP000187203">
    <property type="component" value="Unassembled WGS sequence"/>
</dbReference>
<name>A0A1R3GZH6_9ROSI</name>
<dbReference type="OrthoDB" id="769821at2759"/>
<gene>
    <name evidence="2" type="ORF">COLO4_32387</name>
</gene>
<sequence length="100" mass="10840">MAMAPERSKPLHNFELPCLKWGNQKYLRCMKLDDASTATDSSSAAAGGHYQRPRHTFQRRRSPPSKFESLVVGGTTAIEDVEGRCGGGDRGSKGEANEGS</sequence>
<feature type="compositionally biased region" description="Basic and acidic residues" evidence="1">
    <location>
        <begin position="90"/>
        <end position="100"/>
    </location>
</feature>
<evidence type="ECO:0000313" key="3">
    <source>
        <dbReference type="Proteomes" id="UP000187203"/>
    </source>
</evidence>
<proteinExistence type="predicted"/>
<dbReference type="EMBL" id="AWUE01021110">
    <property type="protein sequence ID" value="OMO63499.1"/>
    <property type="molecule type" value="Genomic_DNA"/>
</dbReference>
<evidence type="ECO:0000256" key="1">
    <source>
        <dbReference type="SAM" id="MobiDB-lite"/>
    </source>
</evidence>
<evidence type="ECO:0000313" key="2">
    <source>
        <dbReference type="EMBL" id="OMO63499.1"/>
    </source>
</evidence>
<protein>
    <submittedName>
        <fullName evidence="2">Uncharacterized protein</fullName>
    </submittedName>
</protein>
<reference evidence="3" key="1">
    <citation type="submission" date="2013-09" db="EMBL/GenBank/DDBJ databases">
        <title>Corchorus olitorius genome sequencing.</title>
        <authorList>
            <person name="Alam M."/>
            <person name="Haque M.S."/>
            <person name="Islam M.S."/>
            <person name="Emdad E.M."/>
            <person name="Islam M.M."/>
            <person name="Ahmed B."/>
            <person name="Halim A."/>
            <person name="Hossen Q.M.M."/>
            <person name="Hossain M.Z."/>
            <person name="Ahmed R."/>
            <person name="Khan M.M."/>
            <person name="Islam R."/>
            <person name="Rashid M.M."/>
            <person name="Khan S.A."/>
            <person name="Rahman M.S."/>
            <person name="Alam M."/>
            <person name="Yahiya A.S."/>
            <person name="Khan M.S."/>
            <person name="Azam M.S."/>
            <person name="Haque T."/>
            <person name="Lashkar M.Z.H."/>
            <person name="Akhand A.I."/>
            <person name="Morshed G."/>
            <person name="Roy S."/>
            <person name="Uddin K.S."/>
            <person name="Rabeya T."/>
            <person name="Hossain A.S."/>
            <person name="Chowdhury A."/>
            <person name="Snigdha A.R."/>
            <person name="Mortoza M.S."/>
            <person name="Matin S.A."/>
            <person name="Hoque S.M.E."/>
            <person name="Islam M.K."/>
            <person name="Roy D.K."/>
            <person name="Haider R."/>
            <person name="Moosa M.M."/>
            <person name="Elias S.M."/>
            <person name="Hasan A.M."/>
            <person name="Jahan S."/>
            <person name="Shafiuddin M."/>
            <person name="Mahmood N."/>
            <person name="Shommy N.S."/>
        </authorList>
    </citation>
    <scope>NUCLEOTIDE SEQUENCE [LARGE SCALE GENOMIC DNA]</scope>
    <source>
        <strain evidence="3">cv. O-4</strain>
    </source>
</reference>
<organism evidence="2 3">
    <name type="scientific">Corchorus olitorius</name>
    <dbReference type="NCBI Taxonomy" id="93759"/>
    <lineage>
        <taxon>Eukaryota</taxon>
        <taxon>Viridiplantae</taxon>
        <taxon>Streptophyta</taxon>
        <taxon>Embryophyta</taxon>
        <taxon>Tracheophyta</taxon>
        <taxon>Spermatophyta</taxon>
        <taxon>Magnoliopsida</taxon>
        <taxon>eudicotyledons</taxon>
        <taxon>Gunneridae</taxon>
        <taxon>Pentapetalae</taxon>
        <taxon>rosids</taxon>
        <taxon>malvids</taxon>
        <taxon>Malvales</taxon>
        <taxon>Malvaceae</taxon>
        <taxon>Grewioideae</taxon>
        <taxon>Apeibeae</taxon>
        <taxon>Corchorus</taxon>
    </lineage>
</organism>
<comment type="caution">
    <text evidence="2">The sequence shown here is derived from an EMBL/GenBank/DDBJ whole genome shotgun (WGS) entry which is preliminary data.</text>
</comment>